<dbReference type="PROSITE" id="PS50109">
    <property type="entry name" value="HIS_KIN"/>
    <property type="match status" value="1"/>
</dbReference>
<dbReference type="GO" id="GO:0005524">
    <property type="term" value="F:ATP binding"/>
    <property type="evidence" value="ECO:0007669"/>
    <property type="project" value="UniProtKB-KW"/>
</dbReference>
<accession>A0A2V5JW49</accession>
<evidence type="ECO:0000313" key="9">
    <source>
        <dbReference type="EMBL" id="PYI50969.1"/>
    </source>
</evidence>
<keyword evidence="4" id="KW-0547">Nucleotide-binding</keyword>
<dbReference type="Pfam" id="PF02518">
    <property type="entry name" value="HATPase_c"/>
    <property type="match status" value="1"/>
</dbReference>
<proteinExistence type="predicted"/>
<gene>
    <name evidence="9" type="ORF">DLM86_26710</name>
</gene>
<evidence type="ECO:0000256" key="6">
    <source>
        <dbReference type="ARBA" id="ARBA00022840"/>
    </source>
</evidence>
<dbReference type="InterPro" id="IPR005467">
    <property type="entry name" value="His_kinase_dom"/>
</dbReference>
<sequence length="151" mass="16047">MSARLSRCRCASIRFCARTATSGSKTVSPNICPMRLPMKAGSARSSATCSDNAVKHTVNGSIVVTAAENRSMIEVSVKDTGEGIEAQHIPHLFEAFQLFDERAERRGFGLGLSIVKQLVELLKGTVTVSSTKGVGTTFTFTLPIAGNAGNR</sequence>
<name>A0A2V5JW49_9BACL</name>
<keyword evidence="6" id="KW-0067">ATP-binding</keyword>
<evidence type="ECO:0000256" key="5">
    <source>
        <dbReference type="ARBA" id="ARBA00022777"/>
    </source>
</evidence>
<reference evidence="9 10" key="1">
    <citation type="submission" date="2018-05" db="EMBL/GenBank/DDBJ databases">
        <title>Paenibacillus flagellatus sp. nov., isolated from selenium mineral soil.</title>
        <authorList>
            <person name="Dai X."/>
        </authorList>
    </citation>
    <scope>NUCLEOTIDE SEQUENCE [LARGE SCALE GENOMIC DNA]</scope>
    <source>
        <strain evidence="9 10">DXL2</strain>
    </source>
</reference>
<keyword evidence="10" id="KW-1185">Reference proteome</keyword>
<dbReference type="GO" id="GO:0000160">
    <property type="term" value="P:phosphorelay signal transduction system"/>
    <property type="evidence" value="ECO:0007669"/>
    <property type="project" value="UniProtKB-KW"/>
</dbReference>
<dbReference type="InterPro" id="IPR004358">
    <property type="entry name" value="Sig_transdc_His_kin-like_C"/>
</dbReference>
<organism evidence="9 10">
    <name type="scientific">Paenibacillus flagellatus</name>
    <dbReference type="NCBI Taxonomy" id="2211139"/>
    <lineage>
        <taxon>Bacteria</taxon>
        <taxon>Bacillati</taxon>
        <taxon>Bacillota</taxon>
        <taxon>Bacilli</taxon>
        <taxon>Bacillales</taxon>
        <taxon>Paenibacillaceae</taxon>
        <taxon>Paenibacillus</taxon>
    </lineage>
</organism>
<dbReference type="SMART" id="SM00387">
    <property type="entry name" value="HATPase_c"/>
    <property type="match status" value="1"/>
</dbReference>
<comment type="catalytic activity">
    <reaction evidence="1">
        <text>ATP + protein L-histidine = ADP + protein N-phospho-L-histidine.</text>
        <dbReference type="EC" id="2.7.13.3"/>
    </reaction>
</comment>
<dbReference type="GO" id="GO:0004673">
    <property type="term" value="F:protein histidine kinase activity"/>
    <property type="evidence" value="ECO:0007669"/>
    <property type="project" value="UniProtKB-EC"/>
</dbReference>
<evidence type="ECO:0000256" key="2">
    <source>
        <dbReference type="ARBA" id="ARBA00012438"/>
    </source>
</evidence>
<dbReference type="PRINTS" id="PR00344">
    <property type="entry name" value="BCTRLSENSOR"/>
</dbReference>
<dbReference type="InterPro" id="IPR036890">
    <property type="entry name" value="HATPase_C_sf"/>
</dbReference>
<keyword evidence="5" id="KW-0418">Kinase</keyword>
<dbReference type="InterPro" id="IPR003594">
    <property type="entry name" value="HATPase_dom"/>
</dbReference>
<dbReference type="EC" id="2.7.13.3" evidence="2"/>
<evidence type="ECO:0000256" key="3">
    <source>
        <dbReference type="ARBA" id="ARBA00022679"/>
    </source>
</evidence>
<evidence type="ECO:0000256" key="7">
    <source>
        <dbReference type="ARBA" id="ARBA00023012"/>
    </source>
</evidence>
<evidence type="ECO:0000313" key="10">
    <source>
        <dbReference type="Proteomes" id="UP000247476"/>
    </source>
</evidence>
<dbReference type="SUPFAM" id="SSF55874">
    <property type="entry name" value="ATPase domain of HSP90 chaperone/DNA topoisomerase II/histidine kinase"/>
    <property type="match status" value="1"/>
</dbReference>
<comment type="caution">
    <text evidence="9">The sequence shown here is derived from an EMBL/GenBank/DDBJ whole genome shotgun (WGS) entry which is preliminary data.</text>
</comment>
<evidence type="ECO:0000256" key="4">
    <source>
        <dbReference type="ARBA" id="ARBA00022741"/>
    </source>
</evidence>
<feature type="domain" description="Histidine kinase" evidence="8">
    <location>
        <begin position="51"/>
        <end position="146"/>
    </location>
</feature>
<evidence type="ECO:0000259" key="8">
    <source>
        <dbReference type="PROSITE" id="PS50109"/>
    </source>
</evidence>
<evidence type="ECO:0000256" key="1">
    <source>
        <dbReference type="ARBA" id="ARBA00000085"/>
    </source>
</evidence>
<dbReference type="Gene3D" id="3.30.565.10">
    <property type="entry name" value="Histidine kinase-like ATPase, C-terminal domain"/>
    <property type="match status" value="1"/>
</dbReference>
<protein>
    <recommendedName>
        <fullName evidence="2">histidine kinase</fullName>
        <ecNumber evidence="2">2.7.13.3</ecNumber>
    </recommendedName>
</protein>
<dbReference type="AlphaFoldDB" id="A0A2V5JW49"/>
<dbReference type="Proteomes" id="UP000247476">
    <property type="component" value="Unassembled WGS sequence"/>
</dbReference>
<dbReference type="PANTHER" id="PTHR43047">
    <property type="entry name" value="TWO-COMPONENT HISTIDINE PROTEIN KINASE"/>
    <property type="match status" value="1"/>
</dbReference>
<dbReference type="EMBL" id="QJVJ01000015">
    <property type="protein sequence ID" value="PYI50969.1"/>
    <property type="molecule type" value="Genomic_DNA"/>
</dbReference>
<keyword evidence="3" id="KW-0808">Transferase</keyword>
<keyword evidence="7" id="KW-0902">Two-component regulatory system</keyword>